<accession>A0A1F7WC52</accession>
<reference evidence="10 11" key="1">
    <citation type="journal article" date="2016" name="Nat. Commun.">
        <title>Thousands of microbial genomes shed light on interconnected biogeochemical processes in an aquifer system.</title>
        <authorList>
            <person name="Anantharaman K."/>
            <person name="Brown C.T."/>
            <person name="Hug L.A."/>
            <person name="Sharon I."/>
            <person name="Castelle C.J."/>
            <person name="Probst A.J."/>
            <person name="Thomas B.C."/>
            <person name="Singh A."/>
            <person name="Wilkins M.J."/>
            <person name="Karaoz U."/>
            <person name="Brodie E.L."/>
            <person name="Williams K.H."/>
            <person name="Hubbard S.S."/>
            <person name="Banfield J.F."/>
        </authorList>
    </citation>
    <scope>NUCLEOTIDE SEQUENCE [LARGE SCALE GENOMIC DNA]</scope>
</reference>
<evidence type="ECO:0000256" key="5">
    <source>
        <dbReference type="ARBA" id="ARBA00023015"/>
    </source>
</evidence>
<dbReference type="PROSITE" id="PS50126">
    <property type="entry name" value="S1"/>
    <property type="match status" value="1"/>
</dbReference>
<dbReference type="GO" id="GO:0005829">
    <property type="term" value="C:cytosol"/>
    <property type="evidence" value="ECO:0007669"/>
    <property type="project" value="TreeGrafter"/>
</dbReference>
<dbReference type="Pfam" id="PF13184">
    <property type="entry name" value="KH_NusA_1st"/>
    <property type="match status" value="1"/>
</dbReference>
<organism evidence="10 11">
    <name type="scientific">Candidatus Uhrbacteria bacterium RIFOXYC2_FULL_47_19</name>
    <dbReference type="NCBI Taxonomy" id="1802424"/>
    <lineage>
        <taxon>Bacteria</taxon>
        <taxon>Candidatus Uhriibacteriota</taxon>
    </lineage>
</organism>
<comment type="subunit">
    <text evidence="7">Monomer. Binds directly to the core enzyme of the DNA-dependent RNA polymerase and to nascent RNA.</text>
</comment>
<gene>
    <name evidence="7" type="primary">nusA</name>
    <name evidence="10" type="ORF">A2480_03720</name>
</gene>
<dbReference type="SMART" id="SM00322">
    <property type="entry name" value="KH"/>
    <property type="match status" value="2"/>
</dbReference>
<evidence type="ECO:0000256" key="1">
    <source>
        <dbReference type="ARBA" id="ARBA00022472"/>
    </source>
</evidence>
<dbReference type="InterPro" id="IPR009019">
    <property type="entry name" value="KH_sf_prok-type"/>
</dbReference>
<dbReference type="GO" id="GO:0003723">
    <property type="term" value="F:RNA binding"/>
    <property type="evidence" value="ECO:0007669"/>
    <property type="project" value="UniProtKB-UniRule"/>
</dbReference>
<proteinExistence type="inferred from homology"/>
<sequence>MSSPIYQAIKQLSEEKDIPEESVIETIEAALAAAFRKDFGEKDQNVKVNFDKETGDFDVFDVKTVVEDMELPEEEDESAENETPKVRPIAIVPAVGPNGEPIEDEGPKFNPKTDIMVSAARETLKSDAEVGEVIRTQLEVPAAFGRMAAQTAKQVIIQKIREAERIKLFGEFKDREHELVNATVQRREGRLVLIDLGRVTGVMPPDEQVPTERYAPGDRVKVYIVRVEMATRGPEIIVSRSHPDIIRRLFTLEIPEVAAGTVEIHGVAREAGARAKVSVSSHQENIDPIGSCIGQRGTRIQTVISELGGEKVDVILFDENPSVYIMNALSPAKVVEIKLDEENRTADVLVDEDQLSLSIGRGGQNVRLASRLTGWKINIRKIGETTAAFVTDGTESVVVESEESDGKVGESTEESDENKEIEEKSVVTESTDEIIEESEDEEAAEENDASAADEEGKEK</sequence>
<dbReference type="FunFam" id="3.30.300.20:FF:000005">
    <property type="entry name" value="Transcription termination/antitermination protein NusA"/>
    <property type="match status" value="1"/>
</dbReference>
<dbReference type="InterPro" id="IPR025249">
    <property type="entry name" value="TF_NusA_KH_1st"/>
</dbReference>
<feature type="compositionally biased region" description="Acidic residues" evidence="8">
    <location>
        <begin position="430"/>
        <end position="453"/>
    </location>
</feature>
<dbReference type="InterPro" id="IPR058582">
    <property type="entry name" value="KH_NusA_2nd"/>
</dbReference>
<dbReference type="SUPFAM" id="SSF50249">
    <property type="entry name" value="Nucleic acid-binding proteins"/>
    <property type="match status" value="1"/>
</dbReference>
<dbReference type="InterPro" id="IPR013735">
    <property type="entry name" value="TF_NusA_N"/>
</dbReference>
<comment type="function">
    <text evidence="7">Participates in both transcription termination and antitermination.</text>
</comment>
<evidence type="ECO:0000259" key="9">
    <source>
        <dbReference type="PROSITE" id="PS50126"/>
    </source>
</evidence>
<name>A0A1F7WC52_9BACT</name>
<feature type="compositionally biased region" description="Acidic residues" evidence="8">
    <location>
        <begin position="411"/>
        <end position="420"/>
    </location>
</feature>
<dbReference type="PANTHER" id="PTHR22648">
    <property type="entry name" value="TRANSCRIPTION TERMINATION FACTOR NUSA"/>
    <property type="match status" value="1"/>
</dbReference>
<dbReference type="Gene3D" id="3.30.1480.10">
    <property type="entry name" value="NusA, N-terminal domain"/>
    <property type="match status" value="1"/>
</dbReference>
<dbReference type="InterPro" id="IPR015946">
    <property type="entry name" value="KH_dom-like_a/b"/>
</dbReference>
<dbReference type="GO" id="GO:0031564">
    <property type="term" value="P:transcription antitermination"/>
    <property type="evidence" value="ECO:0007669"/>
    <property type="project" value="UniProtKB-UniRule"/>
</dbReference>
<dbReference type="InterPro" id="IPR010213">
    <property type="entry name" value="TF_NusA"/>
</dbReference>
<dbReference type="InterPro" id="IPR036555">
    <property type="entry name" value="NusA_N_sf"/>
</dbReference>
<protein>
    <recommendedName>
        <fullName evidence="7">Transcription termination/antitermination protein NusA</fullName>
    </recommendedName>
</protein>
<evidence type="ECO:0000256" key="4">
    <source>
        <dbReference type="ARBA" id="ARBA00022884"/>
    </source>
</evidence>
<dbReference type="FunFam" id="3.30.300.20:FF:000002">
    <property type="entry name" value="Transcription termination/antitermination protein NusA"/>
    <property type="match status" value="1"/>
</dbReference>
<dbReference type="CDD" id="cd02134">
    <property type="entry name" value="KH-II_NusA_rpt1"/>
    <property type="match status" value="1"/>
</dbReference>
<keyword evidence="1 7" id="KW-0806">Transcription termination</keyword>
<dbReference type="SUPFAM" id="SSF54814">
    <property type="entry name" value="Prokaryotic type KH domain (KH-domain type II)"/>
    <property type="match status" value="2"/>
</dbReference>
<evidence type="ECO:0000256" key="6">
    <source>
        <dbReference type="ARBA" id="ARBA00023163"/>
    </source>
</evidence>
<dbReference type="InterPro" id="IPR012340">
    <property type="entry name" value="NA-bd_OB-fold"/>
</dbReference>
<dbReference type="STRING" id="1802424.A2480_03720"/>
<dbReference type="Pfam" id="PF26594">
    <property type="entry name" value="KH_NusA_2nd"/>
    <property type="match status" value="1"/>
</dbReference>
<feature type="domain" description="S1 motif" evidence="9">
    <location>
        <begin position="177"/>
        <end position="241"/>
    </location>
</feature>
<comment type="similarity">
    <text evidence="7">Belongs to the NusA family.</text>
</comment>
<evidence type="ECO:0000256" key="8">
    <source>
        <dbReference type="SAM" id="MobiDB-lite"/>
    </source>
</evidence>
<dbReference type="InterPro" id="IPR004087">
    <property type="entry name" value="KH_dom"/>
</dbReference>
<dbReference type="GO" id="GO:0006353">
    <property type="term" value="P:DNA-templated transcription termination"/>
    <property type="evidence" value="ECO:0007669"/>
    <property type="project" value="UniProtKB-UniRule"/>
</dbReference>
<evidence type="ECO:0000256" key="2">
    <source>
        <dbReference type="ARBA" id="ARBA00022490"/>
    </source>
</evidence>
<feature type="region of interest" description="Disordered" evidence="8">
    <location>
        <begin position="396"/>
        <end position="459"/>
    </location>
</feature>
<dbReference type="CDD" id="cd22529">
    <property type="entry name" value="KH-II_NusA_rpt2"/>
    <property type="match status" value="1"/>
</dbReference>
<dbReference type="Gene3D" id="3.30.300.20">
    <property type="match status" value="2"/>
</dbReference>
<comment type="subcellular location">
    <subcellularLocation>
        <location evidence="7">Cytoplasm</location>
    </subcellularLocation>
</comment>
<dbReference type="InterPro" id="IPR030842">
    <property type="entry name" value="TF_NusA_bacterial"/>
</dbReference>
<dbReference type="PROSITE" id="PS50084">
    <property type="entry name" value="KH_TYPE_1"/>
    <property type="match status" value="1"/>
</dbReference>
<dbReference type="InterPro" id="IPR003029">
    <property type="entry name" value="S1_domain"/>
</dbReference>
<keyword evidence="5 7" id="KW-0805">Transcription regulation</keyword>
<dbReference type="SUPFAM" id="SSF69705">
    <property type="entry name" value="Transcription factor NusA, N-terminal domain"/>
    <property type="match status" value="1"/>
</dbReference>
<dbReference type="EMBL" id="MGFG01000034">
    <property type="protein sequence ID" value="OGM00147.1"/>
    <property type="molecule type" value="Genomic_DNA"/>
</dbReference>
<keyword evidence="4 7" id="KW-0694">RNA-binding</keyword>
<dbReference type="SMART" id="SM00316">
    <property type="entry name" value="S1"/>
    <property type="match status" value="1"/>
</dbReference>
<dbReference type="CDD" id="cd04455">
    <property type="entry name" value="S1_NusA"/>
    <property type="match status" value="1"/>
</dbReference>
<evidence type="ECO:0000313" key="10">
    <source>
        <dbReference type="EMBL" id="OGM00147.1"/>
    </source>
</evidence>
<dbReference type="Gene3D" id="2.40.50.140">
    <property type="entry name" value="Nucleic acid-binding proteins"/>
    <property type="match status" value="1"/>
</dbReference>
<keyword evidence="3 7" id="KW-0889">Transcription antitermination</keyword>
<dbReference type="HAMAP" id="MF_00945_B">
    <property type="entry name" value="NusA_B"/>
    <property type="match status" value="1"/>
</dbReference>
<keyword evidence="6 7" id="KW-0804">Transcription</keyword>
<evidence type="ECO:0000313" key="11">
    <source>
        <dbReference type="Proteomes" id="UP000176988"/>
    </source>
</evidence>
<evidence type="ECO:0000256" key="7">
    <source>
        <dbReference type="HAMAP-Rule" id="MF_00945"/>
    </source>
</evidence>
<dbReference type="PANTHER" id="PTHR22648:SF0">
    <property type="entry name" value="TRANSCRIPTION TERMINATION_ANTITERMINATION PROTEIN NUSA"/>
    <property type="match status" value="1"/>
</dbReference>
<dbReference type="Pfam" id="PF08529">
    <property type="entry name" value="NusA_N"/>
    <property type="match status" value="1"/>
</dbReference>
<dbReference type="GO" id="GO:0003700">
    <property type="term" value="F:DNA-binding transcription factor activity"/>
    <property type="evidence" value="ECO:0007669"/>
    <property type="project" value="InterPro"/>
</dbReference>
<comment type="caution">
    <text evidence="10">The sequence shown here is derived from an EMBL/GenBank/DDBJ whole genome shotgun (WGS) entry which is preliminary data.</text>
</comment>
<evidence type="ECO:0000256" key="3">
    <source>
        <dbReference type="ARBA" id="ARBA00022814"/>
    </source>
</evidence>
<dbReference type="Proteomes" id="UP000176988">
    <property type="component" value="Unassembled WGS sequence"/>
</dbReference>
<keyword evidence="2 7" id="KW-0963">Cytoplasm</keyword>
<dbReference type="NCBIfam" id="TIGR01953">
    <property type="entry name" value="NusA"/>
    <property type="match status" value="1"/>
</dbReference>
<dbReference type="AlphaFoldDB" id="A0A1F7WC52"/>